<proteinExistence type="predicted"/>
<dbReference type="GO" id="GO:0006511">
    <property type="term" value="P:ubiquitin-dependent protein catabolic process"/>
    <property type="evidence" value="ECO:0007669"/>
    <property type="project" value="TreeGrafter"/>
</dbReference>
<keyword evidence="4" id="KW-1185">Reference proteome</keyword>
<gene>
    <name evidence="3" type="ORF">RFI_27590</name>
</gene>
<dbReference type="GO" id="GO:0008541">
    <property type="term" value="C:proteasome regulatory particle, lid subcomplex"/>
    <property type="evidence" value="ECO:0007669"/>
    <property type="project" value="TreeGrafter"/>
</dbReference>
<keyword evidence="1" id="KW-0647">Proteasome</keyword>
<dbReference type="Proteomes" id="UP000023152">
    <property type="component" value="Unassembled WGS sequence"/>
</dbReference>
<dbReference type="PANTHER" id="PTHR10539">
    <property type="entry name" value="26S PROTEASOME NON-ATPASE REGULATORY SUBUNIT 13"/>
    <property type="match status" value="1"/>
</dbReference>
<dbReference type="OrthoDB" id="1093at2759"/>
<dbReference type="GO" id="GO:0005634">
    <property type="term" value="C:nucleus"/>
    <property type="evidence" value="ECO:0007669"/>
    <property type="project" value="TreeGrafter"/>
</dbReference>
<dbReference type="GO" id="GO:0005829">
    <property type="term" value="C:cytosol"/>
    <property type="evidence" value="ECO:0007669"/>
    <property type="project" value="TreeGrafter"/>
</dbReference>
<dbReference type="GO" id="GO:0005198">
    <property type="term" value="F:structural molecule activity"/>
    <property type="evidence" value="ECO:0007669"/>
    <property type="project" value="TreeGrafter"/>
</dbReference>
<dbReference type="InterPro" id="IPR054179">
    <property type="entry name" value="PSD13_N"/>
</dbReference>
<dbReference type="EMBL" id="ASPP01023906">
    <property type="protein sequence ID" value="ETO09786.1"/>
    <property type="molecule type" value="Genomic_DNA"/>
</dbReference>
<sequence>MHKEGSALDFLENEKQKYPQFETPYTEFSGLYKRRLWHPLTESLLAFVFAQGSFITSSSNLIDLYFNFIQGIENELNPYSLARIVTRISKQFQDLLQGLSFMQDRVMTLLQISNEAGDNKSQAKIKAKTKDNANLITKIATKNQQETLQSHLSILKSNGRMDTNILSAYVLHQLEIAHIYLIGDLPQKCFEILEFLSSQILFKLENVSAVYSEYYKICVQYYKVMKKADEYLRHAMYFLQYTDWTVANTILSTEKLMLANDIALAALLSTKCYNFSAIVTHPLMRVLTHDTDNERQYGWLFHTLNCFHQGDLIE</sequence>
<name>X6M822_RETFI</name>
<dbReference type="AlphaFoldDB" id="X6M822"/>
<evidence type="ECO:0000313" key="4">
    <source>
        <dbReference type="Proteomes" id="UP000023152"/>
    </source>
</evidence>
<evidence type="ECO:0000259" key="2">
    <source>
        <dbReference type="Pfam" id="PF22037"/>
    </source>
</evidence>
<evidence type="ECO:0000256" key="1">
    <source>
        <dbReference type="ARBA" id="ARBA00022942"/>
    </source>
</evidence>
<accession>X6M822</accession>
<dbReference type="Pfam" id="PF22037">
    <property type="entry name" value="PSD13_N"/>
    <property type="match status" value="1"/>
</dbReference>
<protein>
    <recommendedName>
        <fullName evidence="2">PSD13 N-terminal domain-containing protein</fullName>
    </recommendedName>
</protein>
<organism evidence="3 4">
    <name type="scientific">Reticulomyxa filosa</name>
    <dbReference type="NCBI Taxonomy" id="46433"/>
    <lineage>
        <taxon>Eukaryota</taxon>
        <taxon>Sar</taxon>
        <taxon>Rhizaria</taxon>
        <taxon>Retaria</taxon>
        <taxon>Foraminifera</taxon>
        <taxon>Monothalamids</taxon>
        <taxon>Reticulomyxidae</taxon>
        <taxon>Reticulomyxa</taxon>
    </lineage>
</organism>
<feature type="domain" description="PSD13 N-terminal" evidence="2">
    <location>
        <begin position="135"/>
        <end position="302"/>
    </location>
</feature>
<evidence type="ECO:0000313" key="3">
    <source>
        <dbReference type="EMBL" id="ETO09786.1"/>
    </source>
</evidence>
<reference evidence="3 4" key="1">
    <citation type="journal article" date="2013" name="Curr. Biol.">
        <title>The Genome of the Foraminiferan Reticulomyxa filosa.</title>
        <authorList>
            <person name="Glockner G."/>
            <person name="Hulsmann N."/>
            <person name="Schleicher M."/>
            <person name="Noegel A.A."/>
            <person name="Eichinger L."/>
            <person name="Gallinger C."/>
            <person name="Pawlowski J."/>
            <person name="Sierra R."/>
            <person name="Euteneuer U."/>
            <person name="Pillet L."/>
            <person name="Moustafa A."/>
            <person name="Platzer M."/>
            <person name="Groth M."/>
            <person name="Szafranski K."/>
            <person name="Schliwa M."/>
        </authorList>
    </citation>
    <scope>NUCLEOTIDE SEQUENCE [LARGE SCALE GENOMIC DNA]</scope>
</reference>
<comment type="caution">
    <text evidence="3">The sequence shown here is derived from an EMBL/GenBank/DDBJ whole genome shotgun (WGS) entry which is preliminary data.</text>
</comment>
<dbReference type="InterPro" id="IPR035298">
    <property type="entry name" value="PSMD13"/>
</dbReference>
<dbReference type="PANTHER" id="PTHR10539:SF0">
    <property type="entry name" value="26S PROTEASOME NON-ATPASE REGULATORY SUBUNIT 13"/>
    <property type="match status" value="1"/>
</dbReference>